<feature type="domain" description="Extradiol ring-cleavage dioxygenase class III enzyme subunit B" evidence="6">
    <location>
        <begin position="36"/>
        <end position="206"/>
    </location>
</feature>
<dbReference type="PANTHER" id="PTHR30096:SF0">
    <property type="entry name" value="4,5-DOPA DIOXYGENASE EXTRADIOL-LIKE PROTEIN"/>
    <property type="match status" value="1"/>
</dbReference>
<comment type="cofactor">
    <cofactor evidence="1">
        <name>Zn(2+)</name>
        <dbReference type="ChEBI" id="CHEBI:29105"/>
    </cofactor>
</comment>
<dbReference type="RefSeq" id="WP_215609591.1">
    <property type="nucleotide sequence ID" value="NZ_JADOES010000028.1"/>
</dbReference>
<comment type="similarity">
    <text evidence="2">Belongs to the DODA-type extradiol aromatic ring-opening dioxygenase family.</text>
</comment>
<dbReference type="PANTHER" id="PTHR30096">
    <property type="entry name" value="4,5-DOPA DIOXYGENASE EXTRADIOL-LIKE PROTEIN"/>
    <property type="match status" value="1"/>
</dbReference>
<keyword evidence="4" id="KW-0862">Zinc</keyword>
<accession>A0A947DGA8</accession>
<dbReference type="EMBL" id="JADOES010000028">
    <property type="protein sequence ID" value="MBT9316523.1"/>
    <property type="molecule type" value="Genomic_DNA"/>
</dbReference>
<evidence type="ECO:0000313" key="7">
    <source>
        <dbReference type="EMBL" id="MBT9316523.1"/>
    </source>
</evidence>
<comment type="caution">
    <text evidence="7">The sequence shown here is derived from an EMBL/GenBank/DDBJ whole genome shotgun (WGS) entry which is preliminary data.</text>
</comment>
<reference evidence="7" key="2">
    <citation type="journal article" date="2021" name="Mar. Drugs">
        <title>Genome Reduction and Secondary Metabolism of the Marine Sponge-Associated Cyanobacterium Leptothoe.</title>
        <authorList>
            <person name="Konstantinou D."/>
            <person name="Popin R.V."/>
            <person name="Fewer D.P."/>
            <person name="Sivonen K."/>
            <person name="Gkelis S."/>
        </authorList>
    </citation>
    <scope>NUCLEOTIDE SEQUENCE</scope>
    <source>
        <strain evidence="7">TAU-MAC 1115</strain>
    </source>
</reference>
<dbReference type="GO" id="GO:0008270">
    <property type="term" value="F:zinc ion binding"/>
    <property type="evidence" value="ECO:0007669"/>
    <property type="project" value="InterPro"/>
</dbReference>
<evidence type="ECO:0000256" key="5">
    <source>
        <dbReference type="ARBA" id="ARBA00023002"/>
    </source>
</evidence>
<keyword evidence="3" id="KW-0479">Metal-binding</keyword>
<evidence type="ECO:0000313" key="8">
    <source>
        <dbReference type="Proteomes" id="UP000717364"/>
    </source>
</evidence>
<dbReference type="InterPro" id="IPR004183">
    <property type="entry name" value="Xdiol_dOase_suB"/>
</dbReference>
<organism evidence="7 8">
    <name type="scientific">Leptothoe spongobia TAU-MAC 1115</name>
    <dbReference type="NCBI Taxonomy" id="1967444"/>
    <lineage>
        <taxon>Bacteria</taxon>
        <taxon>Bacillati</taxon>
        <taxon>Cyanobacteriota</taxon>
        <taxon>Cyanophyceae</taxon>
        <taxon>Nodosilineales</taxon>
        <taxon>Cymatolegaceae</taxon>
        <taxon>Leptothoe</taxon>
        <taxon>Leptothoe spongobia</taxon>
    </lineage>
</organism>
<keyword evidence="8" id="KW-1185">Reference proteome</keyword>
<dbReference type="SUPFAM" id="SSF53213">
    <property type="entry name" value="LigB-like"/>
    <property type="match status" value="1"/>
</dbReference>
<evidence type="ECO:0000256" key="3">
    <source>
        <dbReference type="ARBA" id="ARBA00022723"/>
    </source>
</evidence>
<evidence type="ECO:0000259" key="6">
    <source>
        <dbReference type="Pfam" id="PF02900"/>
    </source>
</evidence>
<dbReference type="Pfam" id="PF02900">
    <property type="entry name" value="LigB"/>
    <property type="match status" value="1"/>
</dbReference>
<evidence type="ECO:0000256" key="4">
    <source>
        <dbReference type="ARBA" id="ARBA00022833"/>
    </source>
</evidence>
<gene>
    <name evidence="7" type="ORF">IXB50_13925</name>
</gene>
<dbReference type="InterPro" id="IPR014436">
    <property type="entry name" value="Extradiol_dOase_DODA"/>
</dbReference>
<protein>
    <submittedName>
        <fullName evidence="7">Dioxygenase</fullName>
    </submittedName>
</protein>
<dbReference type="GO" id="GO:0016702">
    <property type="term" value="F:oxidoreductase activity, acting on single donors with incorporation of molecular oxygen, incorporation of two atoms of oxygen"/>
    <property type="evidence" value="ECO:0007669"/>
    <property type="project" value="UniProtKB-ARBA"/>
</dbReference>
<proteinExistence type="inferred from homology"/>
<sequence length="208" mass="22666">MPSLPSLFISHGAPDLPIRTGPTQTFLKELASTIPIPRAILIISAHWLTNEPSISTDKQPETVYDFGGFTPELYQLNYPAPGEPALAKRVAELLAAADLPVQTRAKRGFDHGVWTPLILIYPTAKIPVVQMSLQPSHGPDYQWRLGKLLAPLRSEGVLIIGSGAATHNLSAFAGYTTPPPQWVTTFDDWLATTIHNNDLASLLDISKI</sequence>
<dbReference type="Gene3D" id="3.40.830.10">
    <property type="entry name" value="LigB-like"/>
    <property type="match status" value="1"/>
</dbReference>
<dbReference type="GO" id="GO:0008198">
    <property type="term" value="F:ferrous iron binding"/>
    <property type="evidence" value="ECO:0007669"/>
    <property type="project" value="InterPro"/>
</dbReference>
<evidence type="ECO:0000256" key="2">
    <source>
        <dbReference type="ARBA" id="ARBA00007581"/>
    </source>
</evidence>
<dbReference type="CDD" id="cd07363">
    <property type="entry name" value="45_DOPA_Dioxygenase"/>
    <property type="match status" value="1"/>
</dbReference>
<keyword evidence="5" id="KW-0560">Oxidoreductase</keyword>
<name>A0A947DGA8_9CYAN</name>
<dbReference type="AlphaFoldDB" id="A0A947DGA8"/>
<reference evidence="7" key="1">
    <citation type="submission" date="2020-11" db="EMBL/GenBank/DDBJ databases">
        <authorList>
            <person name="Konstantinou D."/>
            <person name="Gkelis S."/>
            <person name="Popin R."/>
            <person name="Fewer D."/>
            <person name="Sivonen K."/>
        </authorList>
    </citation>
    <scope>NUCLEOTIDE SEQUENCE</scope>
    <source>
        <strain evidence="7">TAU-MAC 1115</strain>
    </source>
</reference>
<evidence type="ECO:0000256" key="1">
    <source>
        <dbReference type="ARBA" id="ARBA00001947"/>
    </source>
</evidence>
<keyword evidence="7" id="KW-0223">Dioxygenase</keyword>
<dbReference type="Proteomes" id="UP000717364">
    <property type="component" value="Unassembled WGS sequence"/>
</dbReference>